<evidence type="ECO:0000256" key="1">
    <source>
        <dbReference type="SAM" id="MobiDB-lite"/>
    </source>
</evidence>
<dbReference type="GO" id="GO:0034315">
    <property type="term" value="P:regulation of Arp2/3 complex-mediated actin nucleation"/>
    <property type="evidence" value="ECO:0007669"/>
    <property type="project" value="TreeGrafter"/>
</dbReference>
<dbReference type="GO" id="GO:0006886">
    <property type="term" value="P:intracellular protein transport"/>
    <property type="evidence" value="ECO:0007669"/>
    <property type="project" value="TreeGrafter"/>
</dbReference>
<dbReference type="InParanoid" id="A0A6P6YJX6"/>
<dbReference type="FunCoup" id="A0A6P6YJX6">
    <property type="interactions" value="724"/>
</dbReference>
<dbReference type="CTD" id="41353"/>
<dbReference type="PROSITE" id="PS50870">
    <property type="entry name" value="AH"/>
    <property type="match status" value="1"/>
</dbReference>
<proteinExistence type="predicted"/>
<dbReference type="PANTHER" id="PTHR12141:SF5">
    <property type="entry name" value="ARFAPTIN"/>
    <property type="match status" value="1"/>
</dbReference>
<evidence type="ECO:0000313" key="4">
    <source>
        <dbReference type="RefSeq" id="XP_027205555.1"/>
    </source>
</evidence>
<feature type="region of interest" description="Disordered" evidence="1">
    <location>
        <begin position="59"/>
        <end position="101"/>
    </location>
</feature>
<feature type="compositionally biased region" description="Low complexity" evidence="1">
    <location>
        <begin position="59"/>
        <end position="72"/>
    </location>
</feature>
<dbReference type="RefSeq" id="XP_027205555.1">
    <property type="nucleotide sequence ID" value="XM_027349754.1"/>
</dbReference>
<accession>A0A6P6YJX6</accession>
<dbReference type="SUPFAM" id="SSF103657">
    <property type="entry name" value="BAR/IMD domain-like"/>
    <property type="match status" value="1"/>
</dbReference>
<dbReference type="InterPro" id="IPR030798">
    <property type="entry name" value="Arfaptin_fam"/>
</dbReference>
<dbReference type="GO" id="GO:0019904">
    <property type="term" value="F:protein domain specific binding"/>
    <property type="evidence" value="ECO:0007669"/>
    <property type="project" value="InterPro"/>
</dbReference>
<reference evidence="4" key="1">
    <citation type="submission" date="2025-08" db="UniProtKB">
        <authorList>
            <consortium name="RefSeq"/>
        </authorList>
    </citation>
    <scope>IDENTIFICATION</scope>
    <source>
        <strain evidence="4">Airmid</strain>
    </source>
</reference>
<feature type="compositionally biased region" description="Gly residues" evidence="1">
    <location>
        <begin position="11"/>
        <end position="21"/>
    </location>
</feature>
<dbReference type="AlphaFoldDB" id="A0A6P6YJX6"/>
<feature type="region of interest" description="Disordered" evidence="1">
    <location>
        <begin position="1"/>
        <end position="41"/>
    </location>
</feature>
<evidence type="ECO:0000313" key="3">
    <source>
        <dbReference type="Proteomes" id="UP000515146"/>
    </source>
</evidence>
<feature type="domain" description="AH" evidence="2">
    <location>
        <begin position="154"/>
        <end position="385"/>
    </location>
</feature>
<organism evidence="3 4">
    <name type="scientific">Dermatophagoides pteronyssinus</name>
    <name type="common">European house dust mite</name>
    <dbReference type="NCBI Taxonomy" id="6956"/>
    <lineage>
        <taxon>Eukaryota</taxon>
        <taxon>Metazoa</taxon>
        <taxon>Ecdysozoa</taxon>
        <taxon>Arthropoda</taxon>
        <taxon>Chelicerata</taxon>
        <taxon>Arachnida</taxon>
        <taxon>Acari</taxon>
        <taxon>Acariformes</taxon>
        <taxon>Sarcoptiformes</taxon>
        <taxon>Astigmata</taxon>
        <taxon>Psoroptidia</taxon>
        <taxon>Analgoidea</taxon>
        <taxon>Pyroglyphidae</taxon>
        <taxon>Dermatophagoidinae</taxon>
        <taxon>Dermatophagoides</taxon>
    </lineage>
</organism>
<dbReference type="InterPro" id="IPR027267">
    <property type="entry name" value="AH/BAR_dom_sf"/>
</dbReference>
<dbReference type="SMART" id="SM01015">
    <property type="entry name" value="Arfaptin"/>
    <property type="match status" value="1"/>
</dbReference>
<evidence type="ECO:0000259" key="2">
    <source>
        <dbReference type="PROSITE" id="PS50870"/>
    </source>
</evidence>
<dbReference type="KEGG" id="dpte:113799161"/>
<dbReference type="GO" id="GO:0005543">
    <property type="term" value="F:phospholipid binding"/>
    <property type="evidence" value="ECO:0007669"/>
    <property type="project" value="TreeGrafter"/>
</dbReference>
<dbReference type="Gene3D" id="1.20.1270.60">
    <property type="entry name" value="Arfaptin homology (AH) domain/BAR domain"/>
    <property type="match status" value="1"/>
</dbReference>
<gene>
    <name evidence="4" type="primary">LOC113799161</name>
</gene>
<dbReference type="Pfam" id="PF06456">
    <property type="entry name" value="Arfaptin"/>
    <property type="match status" value="2"/>
</dbReference>
<sequence length="399" mass="44110">MSSSNTSSSSGGSGGNIGGGNNNLSRAETTTETYHHSSLGPVNITSFDSMQEIAIHDSNSSSAIGQQQSIASVHRQNPHLHHHHHRPATLPLTPPLSGSSNDMMIQSSAIITANDLSYGPNRSTPMDALKEWSLSTYKCTKQLINEKLGKCSRTVDADLEIEIEKLRETQHKYENILKLSKDMSNQYQTIIATQNSMYEHLNELALRETKSPSATAIMNNNNDNGGDRTLINNLSQDFKQNAEMMKSIARNGDKLLMALGFFISNLTTLVYKTIEDTIVTIRAFEAARLEYDAERNCLNGLMMCSSSNIVGQSSTTTTPTSTNLNSEKLHQVRCRYERLKEDVAIKMKFLDENKAKVMHKQLVLFHNAFAAFASGNAAALDSTLKQFSIRPQPSSFLEK</sequence>
<feature type="compositionally biased region" description="Basic residues" evidence="1">
    <location>
        <begin position="76"/>
        <end position="87"/>
    </location>
</feature>
<dbReference type="GO" id="GO:0032588">
    <property type="term" value="C:trans-Golgi network membrane"/>
    <property type="evidence" value="ECO:0007669"/>
    <property type="project" value="TreeGrafter"/>
</dbReference>
<protein>
    <submittedName>
        <fullName evidence="4">Arfaptin-2-like</fullName>
    </submittedName>
</protein>
<dbReference type="InterPro" id="IPR010504">
    <property type="entry name" value="AH_dom"/>
</dbReference>
<dbReference type="Proteomes" id="UP000515146">
    <property type="component" value="Unplaced"/>
</dbReference>
<feature type="compositionally biased region" description="Low complexity" evidence="1">
    <location>
        <begin position="1"/>
        <end position="10"/>
    </location>
</feature>
<dbReference type="PANTHER" id="PTHR12141">
    <property type="entry name" value="ARFAPTIN-RELATED"/>
    <property type="match status" value="1"/>
</dbReference>
<name>A0A6P6YJX6_DERPT</name>
<dbReference type="OrthoDB" id="9994780at2759"/>
<keyword evidence="3" id="KW-1185">Reference proteome</keyword>